<evidence type="ECO:0000256" key="4">
    <source>
        <dbReference type="SAM" id="MobiDB-lite"/>
    </source>
</evidence>
<dbReference type="PANTHER" id="PTHR45586:SF1">
    <property type="entry name" value="LIPOPOLYSACCHARIDE ASSEMBLY PROTEIN B"/>
    <property type="match status" value="1"/>
</dbReference>
<dbReference type="RefSeq" id="WP_309665148.1">
    <property type="nucleotide sequence ID" value="NZ_JAVIZA010000001.1"/>
</dbReference>
<sequence>MHSTSTSSLRLPEPPADEQATLDDGGVAVWEQPLTIPTYEPAQPEKLPMFFDRRVYQGSSGRVYPLPFTERIAAAPRDRDWRAVHIENRWIRLVLLPELGGRIHIGYDKTADYDFFYRNNVIKPALVGLAGPWVSGGVEFNWPQHHRPATFLPMESWIEREPDGAVTVWMSDHDPFARMRGTHGIRLRPDSSLIELRARLHNRTEVPQTFLWWANVAARAHDEYQSFFPTDVRYVADHARRAITAFPRADRPYYGVDYPARVDAAHPDADRIDYYGNIPVPTSYMVVETRDDFFGGYDHAAGAGFVHWADRRIAPGKKQWTWGNAPFGHAWDDQLTDGDGPYVELMAGVYTDNQPDFAYLAPGEVKTFSQFWFPITGIGAAHQATKDAAVSVRLDEGCVHIGVAVTANVSGARVRLSVGADTEERVVDLGPGRAFIESIECAEGIGATDVEVVVRDGDRELIRWRPRSDGDGAPEPAVATEPPLPADIASADELYLTGVHLAQYRHPTRHPEPYWEEALRRDPGDARANTALGASAYGRGEYDDAAAYLRAAVDRLTFRNPNPADGEAHYRLGLVETRRGHDERAYDAFAKAAWDVRWAHPASVQMALLDARAGRDLAALGRLDDALRHGSDDPLARNLRVIVLRRLGREVDATAELTTLEQTDRLDVLTAYLGRRGLPDDGLVLLDLAGDLARVGQRDEALAVLAAAAARPAAGTGGAAPIAEYVRARLLVEAGETEAAAEARRRAQRAPADWVFPAGLDAYDALAAAVAADPTDARARSLLGMWLYDRGRRADALAQWRAALDDATRDGVLLRNAALATAEVGGDLDAAAELYDRAVEVSDDPRLWFELDQLAQRRGISTAARLARLEPQRDRLIVRDDLLVTLADLLTTNGRSAEALDLLLSRPLQPWEGGEGMAIRAFARASIARAEEIEPDAAQAAAILERALDAPRSLGEAWHLLDNRAALWLRLGRLRADSGEGVAAHDAWRAAMAEAAASEIDADTLDGARAARARGDVDAAAALRSRVAARVSELRSAPARVDYFATSLPETLLFALDPVEAARHRADDLSAALARYDEEIEASLAQSPATASADQRVHA</sequence>
<dbReference type="PANTHER" id="PTHR45586">
    <property type="entry name" value="TPR REPEAT-CONTAINING PROTEIN PA4667"/>
    <property type="match status" value="1"/>
</dbReference>
<accession>A0ABU1HYP8</accession>
<dbReference type="SUPFAM" id="SSF48452">
    <property type="entry name" value="TPR-like"/>
    <property type="match status" value="2"/>
</dbReference>
<dbReference type="EMBL" id="JAVIZA010000001">
    <property type="protein sequence ID" value="MDR6166762.1"/>
    <property type="molecule type" value="Genomic_DNA"/>
</dbReference>
<dbReference type="Pfam" id="PF17128">
    <property type="entry name" value="DUF5107"/>
    <property type="match status" value="1"/>
</dbReference>
<feature type="region of interest" description="Disordered" evidence="4">
    <location>
        <begin position="1"/>
        <end position="23"/>
    </location>
</feature>
<feature type="domain" description="DUF5107" evidence="5">
    <location>
        <begin position="63"/>
        <end position="375"/>
    </location>
</feature>
<proteinExistence type="predicted"/>
<evidence type="ECO:0000256" key="2">
    <source>
        <dbReference type="ARBA" id="ARBA00022803"/>
    </source>
</evidence>
<dbReference type="Proteomes" id="UP001260188">
    <property type="component" value="Unassembled WGS sequence"/>
</dbReference>
<dbReference type="InterPro" id="IPR011990">
    <property type="entry name" value="TPR-like_helical_dom_sf"/>
</dbReference>
<evidence type="ECO:0000256" key="3">
    <source>
        <dbReference type="SAM" id="Coils"/>
    </source>
</evidence>
<name>A0ABU1HYP8_9MICO</name>
<organism evidence="6 7">
    <name type="scientific">Microbacterium paludicola</name>
    <dbReference type="NCBI Taxonomy" id="300019"/>
    <lineage>
        <taxon>Bacteria</taxon>
        <taxon>Bacillati</taxon>
        <taxon>Actinomycetota</taxon>
        <taxon>Actinomycetes</taxon>
        <taxon>Micrococcales</taxon>
        <taxon>Microbacteriaceae</taxon>
        <taxon>Microbacterium</taxon>
    </lineage>
</organism>
<reference evidence="6 7" key="1">
    <citation type="submission" date="2023-08" db="EMBL/GenBank/DDBJ databases">
        <title>Functional and genomic diversity of the sorghum phyllosphere microbiome.</title>
        <authorList>
            <person name="Shade A."/>
        </authorList>
    </citation>
    <scope>NUCLEOTIDE SEQUENCE [LARGE SCALE GENOMIC DNA]</scope>
    <source>
        <strain evidence="6 7">SORGH_AS_0919</strain>
    </source>
</reference>
<protein>
    <submittedName>
        <fullName evidence="6">Tetratricopeptide (TPR) repeat protein</fullName>
    </submittedName>
</protein>
<evidence type="ECO:0000259" key="5">
    <source>
        <dbReference type="Pfam" id="PF17128"/>
    </source>
</evidence>
<keyword evidence="3" id="KW-0175">Coiled coil</keyword>
<evidence type="ECO:0000313" key="6">
    <source>
        <dbReference type="EMBL" id="MDR6166762.1"/>
    </source>
</evidence>
<keyword evidence="2" id="KW-0802">TPR repeat</keyword>
<dbReference type="InterPro" id="IPR014718">
    <property type="entry name" value="GH-type_carb-bd"/>
</dbReference>
<keyword evidence="1" id="KW-0677">Repeat</keyword>
<keyword evidence="7" id="KW-1185">Reference proteome</keyword>
<dbReference type="Gene3D" id="1.25.40.10">
    <property type="entry name" value="Tetratricopeptide repeat domain"/>
    <property type="match status" value="2"/>
</dbReference>
<evidence type="ECO:0000256" key="1">
    <source>
        <dbReference type="ARBA" id="ARBA00022737"/>
    </source>
</evidence>
<comment type="caution">
    <text evidence="6">The sequence shown here is derived from an EMBL/GenBank/DDBJ whole genome shotgun (WGS) entry which is preliminary data.</text>
</comment>
<gene>
    <name evidence="6" type="ORF">QE367_000966</name>
</gene>
<dbReference type="InterPro" id="IPR051012">
    <property type="entry name" value="CellSynth/LPSAsmb/PSIAsmb"/>
</dbReference>
<evidence type="ECO:0000313" key="7">
    <source>
        <dbReference type="Proteomes" id="UP001260188"/>
    </source>
</evidence>
<feature type="coiled-coil region" evidence="3">
    <location>
        <begin position="1059"/>
        <end position="1086"/>
    </location>
</feature>
<dbReference type="InterPro" id="IPR033396">
    <property type="entry name" value="DUF5107"/>
</dbReference>
<dbReference type="Gene3D" id="2.70.98.10">
    <property type="match status" value="1"/>
</dbReference>